<keyword evidence="1" id="KW-1133">Transmembrane helix</keyword>
<organism evidence="2 3">
    <name type="scientific">Devosia pacifica</name>
    <dbReference type="NCBI Taxonomy" id="1335967"/>
    <lineage>
        <taxon>Bacteria</taxon>
        <taxon>Pseudomonadati</taxon>
        <taxon>Pseudomonadota</taxon>
        <taxon>Alphaproteobacteria</taxon>
        <taxon>Hyphomicrobiales</taxon>
        <taxon>Devosiaceae</taxon>
        <taxon>Devosia</taxon>
    </lineage>
</organism>
<evidence type="ECO:0000313" key="2">
    <source>
        <dbReference type="EMBL" id="GHA17510.1"/>
    </source>
</evidence>
<dbReference type="Proteomes" id="UP000646579">
    <property type="component" value="Unassembled WGS sequence"/>
</dbReference>
<reference evidence="2" key="1">
    <citation type="journal article" date="2014" name="Int. J. Syst. Evol. Microbiol.">
        <title>Complete genome sequence of Corynebacterium casei LMG S-19264T (=DSM 44701T), isolated from a smear-ripened cheese.</title>
        <authorList>
            <consortium name="US DOE Joint Genome Institute (JGI-PGF)"/>
            <person name="Walter F."/>
            <person name="Albersmeier A."/>
            <person name="Kalinowski J."/>
            <person name="Ruckert C."/>
        </authorList>
    </citation>
    <scope>NUCLEOTIDE SEQUENCE</scope>
    <source>
        <strain evidence="2">KCTC 32437</strain>
    </source>
</reference>
<protein>
    <submittedName>
        <fullName evidence="2">Uncharacterized protein</fullName>
    </submittedName>
</protein>
<keyword evidence="1" id="KW-0472">Membrane</keyword>
<evidence type="ECO:0000256" key="1">
    <source>
        <dbReference type="SAM" id="Phobius"/>
    </source>
</evidence>
<proteinExistence type="predicted"/>
<gene>
    <name evidence="2" type="ORF">GCM10007989_10880</name>
</gene>
<dbReference type="AlphaFoldDB" id="A0A918RZV0"/>
<dbReference type="EMBL" id="BMZE01000001">
    <property type="protein sequence ID" value="GHA17510.1"/>
    <property type="molecule type" value="Genomic_DNA"/>
</dbReference>
<keyword evidence="3" id="KW-1185">Reference proteome</keyword>
<sequence length="52" mass="5936">MENYDPQKNTTEVRQGSKRNMNLRVLAISLALIVVGFAIIYFFYTATQPNPT</sequence>
<feature type="transmembrane region" description="Helical" evidence="1">
    <location>
        <begin position="21"/>
        <end position="44"/>
    </location>
</feature>
<accession>A0A918RZV0</accession>
<reference evidence="2" key="2">
    <citation type="submission" date="2020-09" db="EMBL/GenBank/DDBJ databases">
        <authorList>
            <person name="Sun Q."/>
            <person name="Kim S."/>
        </authorList>
    </citation>
    <scope>NUCLEOTIDE SEQUENCE</scope>
    <source>
        <strain evidence="2">KCTC 32437</strain>
    </source>
</reference>
<comment type="caution">
    <text evidence="2">The sequence shown here is derived from an EMBL/GenBank/DDBJ whole genome shotgun (WGS) entry which is preliminary data.</text>
</comment>
<name>A0A918RZV0_9HYPH</name>
<evidence type="ECO:0000313" key="3">
    <source>
        <dbReference type="Proteomes" id="UP000646579"/>
    </source>
</evidence>
<dbReference type="RefSeq" id="WP_189424104.1">
    <property type="nucleotide sequence ID" value="NZ_BMZE01000001.1"/>
</dbReference>
<keyword evidence="1" id="KW-0812">Transmembrane</keyword>